<dbReference type="Proteomes" id="UP000244441">
    <property type="component" value="Chromosome"/>
</dbReference>
<feature type="domain" description="DUF2489" evidence="2">
    <location>
        <begin position="16"/>
        <end position="149"/>
    </location>
</feature>
<dbReference type="KEGG" id="cate:C2869_09415"/>
<keyword evidence="1" id="KW-0472">Membrane</keyword>
<reference evidence="3 4" key="1">
    <citation type="submission" date="2018-01" db="EMBL/GenBank/DDBJ databases">
        <title>Genome sequence of a Cantenovulum-like bacteria.</title>
        <authorList>
            <person name="Tan W.R."/>
            <person name="Lau N.-S."/>
            <person name="Go F."/>
            <person name="Amirul A.-A.A."/>
        </authorList>
    </citation>
    <scope>NUCLEOTIDE SEQUENCE [LARGE SCALE GENOMIC DNA]</scope>
    <source>
        <strain evidence="3 4">CCB-QB4</strain>
    </source>
</reference>
<dbReference type="RefSeq" id="WP_108602695.1">
    <property type="nucleotide sequence ID" value="NZ_CP026604.1"/>
</dbReference>
<dbReference type="AlphaFoldDB" id="A0A2S0VQY9"/>
<keyword evidence="1" id="KW-1133">Transmembrane helix</keyword>
<feature type="transmembrane region" description="Helical" evidence="1">
    <location>
        <begin position="6"/>
        <end position="28"/>
    </location>
</feature>
<dbReference type="EMBL" id="CP026604">
    <property type="protein sequence ID" value="AWB66635.1"/>
    <property type="molecule type" value="Genomic_DNA"/>
</dbReference>
<dbReference type="Pfam" id="PF10675">
    <property type="entry name" value="DUF2489"/>
    <property type="match status" value="1"/>
</dbReference>
<dbReference type="OrthoDB" id="5293867at2"/>
<name>A0A2S0VQY9_9ALTE</name>
<dbReference type="InterPro" id="IPR019617">
    <property type="entry name" value="DUF2489"/>
</dbReference>
<keyword evidence="4" id="KW-1185">Reference proteome</keyword>
<evidence type="ECO:0000259" key="2">
    <source>
        <dbReference type="Pfam" id="PF10675"/>
    </source>
</evidence>
<proteinExistence type="predicted"/>
<evidence type="ECO:0000256" key="1">
    <source>
        <dbReference type="SAM" id="Phobius"/>
    </source>
</evidence>
<accession>A0A2S0VQY9</accession>
<keyword evidence="1" id="KW-0812">Transmembrane</keyword>
<sequence>MDNLWLIAIVLGALLIIGLAFYAGKLLFKLQLQNKKEQAFLDEVKTKQAANNKHLIESVRYIAKAVREEQCELSEGAIRICTMLNNFAGQEDAYLETYPGFYQLFNAIKDFPTHQAFKDLSKQERMNQNMKRWNFEADVKEQMLEEAKLLQSFQKNLN</sequence>
<evidence type="ECO:0000313" key="4">
    <source>
        <dbReference type="Proteomes" id="UP000244441"/>
    </source>
</evidence>
<protein>
    <submittedName>
        <fullName evidence="3">DUF2489 domain-containing protein</fullName>
    </submittedName>
</protein>
<organism evidence="3 4">
    <name type="scientific">Saccharobesus litoralis</name>
    <dbReference type="NCBI Taxonomy" id="2172099"/>
    <lineage>
        <taxon>Bacteria</taxon>
        <taxon>Pseudomonadati</taxon>
        <taxon>Pseudomonadota</taxon>
        <taxon>Gammaproteobacteria</taxon>
        <taxon>Alteromonadales</taxon>
        <taxon>Alteromonadaceae</taxon>
        <taxon>Saccharobesus</taxon>
    </lineage>
</organism>
<gene>
    <name evidence="3" type="ORF">C2869_09415</name>
</gene>
<evidence type="ECO:0000313" key="3">
    <source>
        <dbReference type="EMBL" id="AWB66635.1"/>
    </source>
</evidence>